<dbReference type="SUPFAM" id="SSF52096">
    <property type="entry name" value="ClpP/crotonase"/>
    <property type="match status" value="1"/>
</dbReference>
<accession>A0A402CD92</accession>
<feature type="compositionally biased region" description="Pro residues" evidence="2">
    <location>
        <begin position="267"/>
        <end position="276"/>
    </location>
</feature>
<dbReference type="Pfam" id="PF00378">
    <property type="entry name" value="ECH_1"/>
    <property type="match status" value="1"/>
</dbReference>
<dbReference type="Gene3D" id="3.90.226.10">
    <property type="entry name" value="2-enoyl-CoA Hydratase, Chain A, domain 1"/>
    <property type="match status" value="1"/>
</dbReference>
<evidence type="ECO:0000313" key="3">
    <source>
        <dbReference type="EMBL" id="GCE41560.1"/>
    </source>
</evidence>
<keyword evidence="4" id="KW-1185">Reference proteome</keyword>
<dbReference type="InterPro" id="IPR029045">
    <property type="entry name" value="ClpP/crotonase-like_dom_sf"/>
</dbReference>
<sequence>MTGDDTTVLLTEQVDRVRLITFNRPEKRNAWSDELSVAYAAALADADRDPAVRVIVVAAAGSTFCVGGDMEDLKTFAAERTFARKNVRRSAPWETTRVRKPVVAAIQGACAGIGFAHALACDVRFAAMDARFTTTYARRGLPAESGVAWLLPRVIGMSAAVDLLLSARVIGAAEAMRLGLVAQVIEGDEVLSEALRYAHDLARSCSPKAMQTIKEQLWAGQETVSFELSAVSADQLAERFLTDSDDVMEGVSSFVEKRPPEFGSLPRPDPPAATKA</sequence>
<protein>
    <submittedName>
        <fullName evidence="3">Enoyl-CoA hydratase</fullName>
    </submittedName>
</protein>
<feature type="region of interest" description="Disordered" evidence="2">
    <location>
        <begin position="257"/>
        <end position="276"/>
    </location>
</feature>
<dbReference type="GO" id="GO:0003824">
    <property type="term" value="F:catalytic activity"/>
    <property type="evidence" value="ECO:0007669"/>
    <property type="project" value="UniProtKB-ARBA"/>
</dbReference>
<dbReference type="Gene3D" id="1.10.12.10">
    <property type="entry name" value="Lyase 2-enoyl-coa Hydratase, Chain A, domain 2"/>
    <property type="match status" value="1"/>
</dbReference>
<evidence type="ECO:0000256" key="1">
    <source>
        <dbReference type="ARBA" id="ARBA00005254"/>
    </source>
</evidence>
<reference evidence="3 4" key="1">
    <citation type="submission" date="2018-11" db="EMBL/GenBank/DDBJ databases">
        <title>Microbial catabolism of amino acid.</title>
        <authorList>
            <person name="Hibi M."/>
            <person name="Ogawa J."/>
        </authorList>
    </citation>
    <scope>NUCLEOTIDE SEQUENCE [LARGE SCALE GENOMIC DNA]</scope>
    <source>
        <strain evidence="3 4">C31-06</strain>
    </source>
</reference>
<dbReference type="PANTHER" id="PTHR43802:SF1">
    <property type="entry name" value="IP11341P-RELATED"/>
    <property type="match status" value="1"/>
</dbReference>
<dbReference type="Proteomes" id="UP000287519">
    <property type="component" value="Unassembled WGS sequence"/>
</dbReference>
<comment type="caution">
    <text evidence="3">The sequence shown here is derived from an EMBL/GenBank/DDBJ whole genome shotgun (WGS) entry which is preliminary data.</text>
</comment>
<evidence type="ECO:0000313" key="4">
    <source>
        <dbReference type="Proteomes" id="UP000287519"/>
    </source>
</evidence>
<dbReference type="InterPro" id="IPR001753">
    <property type="entry name" value="Enoyl-CoA_hydra/iso"/>
</dbReference>
<proteinExistence type="inferred from homology"/>
<name>A0A402CD92_RHOWR</name>
<comment type="similarity">
    <text evidence="1">Belongs to the enoyl-CoA hydratase/isomerase family.</text>
</comment>
<dbReference type="CDD" id="cd06558">
    <property type="entry name" value="crotonase-like"/>
    <property type="match status" value="1"/>
</dbReference>
<dbReference type="AlphaFoldDB" id="A0A402CD92"/>
<dbReference type="OrthoDB" id="8452484at2"/>
<gene>
    <name evidence="3" type="ORF">Rhow_005219</name>
</gene>
<evidence type="ECO:0000256" key="2">
    <source>
        <dbReference type="SAM" id="MobiDB-lite"/>
    </source>
</evidence>
<dbReference type="PANTHER" id="PTHR43802">
    <property type="entry name" value="ENOYL-COA HYDRATASE"/>
    <property type="match status" value="1"/>
</dbReference>
<dbReference type="InterPro" id="IPR014748">
    <property type="entry name" value="Enoyl-CoA_hydra_C"/>
</dbReference>
<dbReference type="EMBL" id="BHYM01000045">
    <property type="protein sequence ID" value="GCE41560.1"/>
    <property type="molecule type" value="Genomic_DNA"/>
</dbReference>
<organism evidence="3 4">
    <name type="scientific">Rhodococcus wratislaviensis</name>
    <name type="common">Tsukamurella wratislaviensis</name>
    <dbReference type="NCBI Taxonomy" id="44752"/>
    <lineage>
        <taxon>Bacteria</taxon>
        <taxon>Bacillati</taxon>
        <taxon>Actinomycetota</taxon>
        <taxon>Actinomycetes</taxon>
        <taxon>Mycobacteriales</taxon>
        <taxon>Nocardiaceae</taxon>
        <taxon>Rhodococcus</taxon>
    </lineage>
</organism>